<dbReference type="GO" id="GO:0003676">
    <property type="term" value="F:nucleic acid binding"/>
    <property type="evidence" value="ECO:0007669"/>
    <property type="project" value="InterPro"/>
</dbReference>
<dbReference type="NCBIfam" id="NF005298">
    <property type="entry name" value="PRK06826.1"/>
    <property type="match status" value="1"/>
</dbReference>
<evidence type="ECO:0000256" key="7">
    <source>
        <dbReference type="ARBA" id="ARBA00022705"/>
    </source>
</evidence>
<keyword evidence="6" id="KW-0548">Nucleotidyltransferase</keyword>
<dbReference type="GO" id="GO:0008408">
    <property type="term" value="F:3'-5' exonuclease activity"/>
    <property type="evidence" value="ECO:0007669"/>
    <property type="project" value="InterPro"/>
</dbReference>
<evidence type="ECO:0000313" key="13">
    <source>
        <dbReference type="EMBL" id="SDY45655.1"/>
    </source>
</evidence>
<dbReference type="Gene3D" id="1.10.10.1600">
    <property type="entry name" value="Bacterial DNA polymerase III alpha subunit, thumb domain"/>
    <property type="match status" value="1"/>
</dbReference>
<comment type="catalytic activity">
    <reaction evidence="10">
        <text>DNA(n) + a 2'-deoxyribonucleoside 5'-triphosphate = DNA(n+1) + diphosphate</text>
        <dbReference type="Rhea" id="RHEA:22508"/>
        <dbReference type="Rhea" id="RHEA-COMP:17339"/>
        <dbReference type="Rhea" id="RHEA-COMP:17340"/>
        <dbReference type="ChEBI" id="CHEBI:33019"/>
        <dbReference type="ChEBI" id="CHEBI:61560"/>
        <dbReference type="ChEBI" id="CHEBI:173112"/>
        <dbReference type="EC" id="2.7.7.7"/>
    </reaction>
</comment>
<dbReference type="Pfam" id="PF01336">
    <property type="entry name" value="tRNA_anti-codon"/>
    <property type="match status" value="1"/>
</dbReference>
<dbReference type="InterPro" id="IPR040982">
    <property type="entry name" value="DNA_pol3_finger"/>
</dbReference>
<dbReference type="GO" id="GO:0005737">
    <property type="term" value="C:cytoplasm"/>
    <property type="evidence" value="ECO:0007669"/>
    <property type="project" value="UniProtKB-SubCell"/>
</dbReference>
<dbReference type="Pfam" id="PF14579">
    <property type="entry name" value="HHH_6"/>
    <property type="match status" value="1"/>
</dbReference>
<dbReference type="SUPFAM" id="SSF89550">
    <property type="entry name" value="PHP domain-like"/>
    <property type="match status" value="1"/>
</dbReference>
<dbReference type="EC" id="2.7.7.7" evidence="3"/>
<comment type="similarity">
    <text evidence="2">Belongs to the DNA polymerase type-C family. DnaE subfamily.</text>
</comment>
<dbReference type="Gene3D" id="3.20.20.140">
    <property type="entry name" value="Metal-dependent hydrolases"/>
    <property type="match status" value="1"/>
</dbReference>
<dbReference type="InterPro" id="IPR004805">
    <property type="entry name" value="DnaE2/DnaE/PolC"/>
</dbReference>
<dbReference type="GO" id="GO:0006260">
    <property type="term" value="P:DNA replication"/>
    <property type="evidence" value="ECO:0007669"/>
    <property type="project" value="UniProtKB-KW"/>
</dbReference>
<dbReference type="InterPro" id="IPR004365">
    <property type="entry name" value="NA-bd_OB_tRNA"/>
</dbReference>
<name>A0A1H3K1K5_9FIRM</name>
<dbReference type="CDD" id="cd04485">
    <property type="entry name" value="DnaE_OBF"/>
    <property type="match status" value="1"/>
</dbReference>
<sequence>MFTHLHLHTEYSLLDGFATIRELMDRVKELDMKAVAITDHGTMFGVVDFYREAKKRNIHPVIGCEVYTAARRLEDKDPAQDKEQGHLVLLAKNNEGYQNLMKIVSYGYLKGFYYKPRIDYELLKKHSKGLICLSACLAGDIQQLLLSQQYEKAKELAVFLKNLFGENHFYLELQDHGLEEQKIVNQEIIRLSHDTDIPLVATNDVHYIRKEDAEAHDILLCIQTGKNQDDEARMRFPNDNFYLKSYDEMASIFSEIPEAIENTVKIAERCQVEFDFDTIHLPEYKPPEGIELDEYLKKICWEGLYDRYADPDKAICERLQHELNTIRNMGYTEYFLIVWDFIRFAKEKGIPVGPGRGSAAGSLVSYALGITDVDPLKYGLIFERFLNPERVSMPDIDIDFCYERREEVIQYVIEKYGEDKVAQIITFGTMAARAAIRDVGRVINMAYAEVDQIAKMIPMAIGMTIDKALEQNAQLKQLTKENQRAAYLIKMARKLEGMPRHASTHAAGVVISRESLEEYVPLYMHENSITTQFPMGTLEELGLLKMDFLGLRTLTVIQDALANISFSGGEPPDFSRMDFDDQQVYDLISRGETLGVFQLESAGMIQFMKELKPSGFEDIIAGISLFRPGPMDSIPKYIRNKKNPKAVQYIHESMESILDVTYGCLVYQEQVMQVVRDLAGYSYGRSDLVRRAMSKKKMDVMEEERKNFIYGKKRDDGTTEIDGCISRGIPEKAANQIYDEMIDFANYAFNKSHAAAYAVLAYQTAYLKCHYPLEFMAALMTSVMGNSAKIAEYMQDCKRMKIEVLPPDVNQSMSYFSVNGKNIRFGMSAIKNVGKQMIQQMVHLRNKEGAFRGFSDFCEKLHSRDLNKRALESLIKAGAFDSFGYVRAQLIAVYEQVMGSASKRKKENLEGQLNLFNLDLADHNEPMAENYPSVEEFALPIKLSMEKEVLGLYLSGHPLSEHQDILENYMTANTADFIKMVEDPMTTPLKDRQNIIIGGMILSRSMKTTKNNQMMAIIQLEDLYGTVECIVFPKVLDQCLSLVQEDEIVVIDGMLDCRDEEAPKVLVNQLAPLAKATEWKGKAFQNKNNNQPKQPVSHRKKSEEPLLWIKVQDTSQLTLIEQVKPLLREYHGDIPVVVYIENTKKRFRAESALWVKQDAYLIKMLRRVFGEQSVKMTGI</sequence>
<dbReference type="NCBIfam" id="TIGR00594">
    <property type="entry name" value="polc"/>
    <property type="match status" value="1"/>
</dbReference>
<dbReference type="AlphaFoldDB" id="A0A1H3K1K5"/>
<evidence type="ECO:0000259" key="12">
    <source>
        <dbReference type="SMART" id="SM00481"/>
    </source>
</evidence>
<dbReference type="RefSeq" id="WP_093310966.1">
    <property type="nucleotide sequence ID" value="NZ_FNPV01000002.1"/>
</dbReference>
<evidence type="ECO:0000256" key="8">
    <source>
        <dbReference type="ARBA" id="ARBA00022932"/>
    </source>
</evidence>
<feature type="compositionally biased region" description="Low complexity" evidence="11">
    <location>
        <begin position="1085"/>
        <end position="1095"/>
    </location>
</feature>
<protein>
    <recommendedName>
        <fullName evidence="4">DNA polymerase III subunit alpha</fullName>
        <ecNumber evidence="3">2.7.7.7</ecNumber>
    </recommendedName>
</protein>
<proteinExistence type="inferred from homology"/>
<comment type="subcellular location">
    <subcellularLocation>
        <location evidence="1">Cytoplasm</location>
    </subcellularLocation>
</comment>
<dbReference type="EMBL" id="FNPV01000002">
    <property type="protein sequence ID" value="SDY45655.1"/>
    <property type="molecule type" value="Genomic_DNA"/>
</dbReference>
<evidence type="ECO:0000256" key="3">
    <source>
        <dbReference type="ARBA" id="ARBA00012417"/>
    </source>
</evidence>
<evidence type="ECO:0000256" key="2">
    <source>
        <dbReference type="ARBA" id="ARBA00009496"/>
    </source>
</evidence>
<dbReference type="OrthoDB" id="9803237at2"/>
<keyword evidence="5" id="KW-0808">Transferase</keyword>
<dbReference type="InterPro" id="IPR004013">
    <property type="entry name" value="PHP_dom"/>
</dbReference>
<dbReference type="GO" id="GO:0003887">
    <property type="term" value="F:DNA-directed DNA polymerase activity"/>
    <property type="evidence" value="ECO:0007669"/>
    <property type="project" value="UniProtKB-KW"/>
</dbReference>
<evidence type="ECO:0000256" key="10">
    <source>
        <dbReference type="ARBA" id="ARBA00049244"/>
    </source>
</evidence>
<evidence type="ECO:0000256" key="6">
    <source>
        <dbReference type="ARBA" id="ARBA00022695"/>
    </source>
</evidence>
<keyword evidence="14" id="KW-1185">Reference proteome</keyword>
<dbReference type="NCBIfam" id="NF004226">
    <property type="entry name" value="PRK05673.1"/>
    <property type="match status" value="1"/>
</dbReference>
<dbReference type="Pfam" id="PF02811">
    <property type="entry name" value="PHP"/>
    <property type="match status" value="1"/>
</dbReference>
<evidence type="ECO:0000256" key="1">
    <source>
        <dbReference type="ARBA" id="ARBA00004496"/>
    </source>
</evidence>
<dbReference type="PANTHER" id="PTHR32294:SF0">
    <property type="entry name" value="DNA POLYMERASE III SUBUNIT ALPHA"/>
    <property type="match status" value="1"/>
</dbReference>
<dbReference type="Proteomes" id="UP000199230">
    <property type="component" value="Unassembled WGS sequence"/>
</dbReference>
<accession>A0A1H3K1K5</accession>
<keyword evidence="8" id="KW-0239">DNA-directed DNA polymerase</keyword>
<dbReference type="CDD" id="cd12113">
    <property type="entry name" value="PHP_PolIIIA_DnaE3"/>
    <property type="match status" value="1"/>
</dbReference>
<evidence type="ECO:0000256" key="4">
    <source>
        <dbReference type="ARBA" id="ARBA00019114"/>
    </source>
</evidence>
<evidence type="ECO:0000256" key="5">
    <source>
        <dbReference type="ARBA" id="ARBA00022679"/>
    </source>
</evidence>
<dbReference type="Pfam" id="PF17657">
    <property type="entry name" value="DNA_pol3_finger"/>
    <property type="match status" value="1"/>
</dbReference>
<dbReference type="PANTHER" id="PTHR32294">
    <property type="entry name" value="DNA POLYMERASE III SUBUNIT ALPHA"/>
    <property type="match status" value="1"/>
</dbReference>
<dbReference type="InterPro" id="IPR029460">
    <property type="entry name" value="DNAPol_HHH"/>
</dbReference>
<dbReference type="InterPro" id="IPR041931">
    <property type="entry name" value="DNA_pol3_alpha_thumb_dom"/>
</dbReference>
<dbReference type="Gene3D" id="1.10.150.870">
    <property type="match status" value="1"/>
</dbReference>
<dbReference type="SMART" id="SM00481">
    <property type="entry name" value="POLIIIAc"/>
    <property type="match status" value="1"/>
</dbReference>
<dbReference type="InterPro" id="IPR003141">
    <property type="entry name" value="Pol/His_phosphatase_N"/>
</dbReference>
<feature type="region of interest" description="Disordered" evidence="11">
    <location>
        <begin position="1081"/>
        <end position="1100"/>
    </location>
</feature>
<feature type="domain" description="Polymerase/histidinol phosphatase N-terminal" evidence="12">
    <location>
        <begin position="3"/>
        <end position="70"/>
    </location>
</feature>
<keyword evidence="7" id="KW-0235">DNA replication</keyword>
<evidence type="ECO:0000313" key="14">
    <source>
        <dbReference type="Proteomes" id="UP000199230"/>
    </source>
</evidence>
<evidence type="ECO:0000256" key="11">
    <source>
        <dbReference type="SAM" id="MobiDB-lite"/>
    </source>
</evidence>
<comment type="function">
    <text evidence="9">DNA polymerase III is a complex, multichain enzyme responsible for most of the replicative synthesis in bacteria. This DNA polymerase also exhibits 3' to 5' exonuclease activity. The alpha chain is the DNA polymerase.</text>
</comment>
<gene>
    <name evidence="13" type="ORF">SAMN05192546_102179</name>
</gene>
<dbReference type="STRING" id="159292.SAMN05192546_102179"/>
<dbReference type="InterPro" id="IPR011708">
    <property type="entry name" value="DNA_pol3_alpha_NTPase_dom"/>
</dbReference>
<organism evidence="13 14">
    <name type="scientific">Tindallia californiensis</name>
    <dbReference type="NCBI Taxonomy" id="159292"/>
    <lineage>
        <taxon>Bacteria</taxon>
        <taxon>Bacillati</taxon>
        <taxon>Bacillota</taxon>
        <taxon>Clostridia</taxon>
        <taxon>Peptostreptococcales</taxon>
        <taxon>Tindalliaceae</taxon>
        <taxon>Tindallia</taxon>
    </lineage>
</organism>
<dbReference type="Pfam" id="PF07733">
    <property type="entry name" value="DNA_pol3_alpha"/>
    <property type="match status" value="1"/>
</dbReference>
<dbReference type="InterPro" id="IPR016195">
    <property type="entry name" value="Pol/histidinol_Pase-like"/>
</dbReference>
<evidence type="ECO:0000256" key="9">
    <source>
        <dbReference type="ARBA" id="ARBA00025611"/>
    </source>
</evidence>
<reference evidence="13 14" key="1">
    <citation type="submission" date="2016-10" db="EMBL/GenBank/DDBJ databases">
        <authorList>
            <person name="de Groot N.N."/>
        </authorList>
    </citation>
    <scope>NUCLEOTIDE SEQUENCE [LARGE SCALE GENOMIC DNA]</scope>
    <source>
        <strain evidence="13 14">APO</strain>
    </source>
</reference>